<evidence type="ECO:0000256" key="8">
    <source>
        <dbReference type="ARBA" id="ARBA00023157"/>
    </source>
</evidence>
<name>F6X5I7_ORNAN</name>
<proteinExistence type="inferred from homology"/>
<dbReference type="GO" id="GO:0004197">
    <property type="term" value="F:cysteine-type endopeptidase activity"/>
    <property type="evidence" value="ECO:0000318"/>
    <property type="project" value="GO_Central"/>
</dbReference>
<dbReference type="GO" id="GO:0051603">
    <property type="term" value="P:proteolysis involved in protein catabolic process"/>
    <property type="evidence" value="ECO:0000318"/>
    <property type="project" value="GO_Central"/>
</dbReference>
<dbReference type="Gene3D" id="1.10.287.2250">
    <property type="match status" value="1"/>
</dbReference>
<evidence type="ECO:0000256" key="4">
    <source>
        <dbReference type="ARBA" id="ARBA00022729"/>
    </source>
</evidence>
<evidence type="ECO:0000256" key="11">
    <source>
        <dbReference type="SAM" id="SignalP"/>
    </source>
</evidence>
<evidence type="ECO:0008006" key="16">
    <source>
        <dbReference type="Google" id="ProtNLM"/>
    </source>
</evidence>
<evidence type="ECO:0000256" key="10">
    <source>
        <dbReference type="ARBA" id="ARBA00023228"/>
    </source>
</evidence>
<feature type="signal peptide" evidence="11">
    <location>
        <begin position="1"/>
        <end position="43"/>
    </location>
</feature>
<dbReference type="GO" id="GO:0005615">
    <property type="term" value="C:extracellular space"/>
    <property type="evidence" value="ECO:0000318"/>
    <property type="project" value="GO_Central"/>
</dbReference>
<keyword evidence="9" id="KW-0325">Glycoprotein</keyword>
<protein>
    <recommendedName>
        <fullName evidence="16">Cathepsin W</fullName>
    </recommendedName>
</protein>
<evidence type="ECO:0000313" key="15">
    <source>
        <dbReference type="Proteomes" id="UP000002279"/>
    </source>
</evidence>
<dbReference type="PANTHER" id="PTHR12411">
    <property type="entry name" value="CYSTEINE PROTEASE FAMILY C1-RELATED"/>
    <property type="match status" value="1"/>
</dbReference>
<dbReference type="Ensembl" id="ENSOANT00000008778.3">
    <property type="protein sequence ID" value="ENSOANP00000008776.2"/>
    <property type="gene ID" value="ENSOANG00000022465.3"/>
</dbReference>
<evidence type="ECO:0000256" key="6">
    <source>
        <dbReference type="ARBA" id="ARBA00022807"/>
    </source>
</evidence>
<keyword evidence="15" id="KW-1185">Reference proteome</keyword>
<keyword evidence="5" id="KW-0378">Hydrolase</keyword>
<dbReference type="GO" id="GO:0002376">
    <property type="term" value="P:immune system process"/>
    <property type="evidence" value="ECO:0007669"/>
    <property type="project" value="UniProtKB-ARBA"/>
</dbReference>
<keyword evidence="10" id="KW-0458">Lysosome</keyword>
<reference evidence="14" key="2">
    <citation type="submission" date="2025-08" db="UniProtKB">
        <authorList>
            <consortium name="Ensembl"/>
        </authorList>
    </citation>
    <scope>IDENTIFICATION</scope>
    <source>
        <strain evidence="14">Glennie</strain>
    </source>
</reference>
<dbReference type="SMART" id="SM00848">
    <property type="entry name" value="Inhibitor_I29"/>
    <property type="match status" value="1"/>
</dbReference>
<dbReference type="HOGENOM" id="CLU_012184_4_1_1"/>
<dbReference type="GO" id="GO:0070013">
    <property type="term" value="C:intracellular organelle lumen"/>
    <property type="evidence" value="ECO:0007669"/>
    <property type="project" value="UniProtKB-ARBA"/>
</dbReference>
<evidence type="ECO:0000259" key="12">
    <source>
        <dbReference type="SMART" id="SM00645"/>
    </source>
</evidence>
<dbReference type="AlphaFoldDB" id="F6X5I7"/>
<feature type="domain" description="Cathepsin propeptide inhibitor" evidence="13">
    <location>
        <begin position="77"/>
        <end position="134"/>
    </location>
</feature>
<feature type="domain" description="Peptidase C1A papain C-terminal" evidence="12">
    <location>
        <begin position="161"/>
        <end position="285"/>
    </location>
</feature>
<evidence type="ECO:0000313" key="14">
    <source>
        <dbReference type="Ensembl" id="ENSOANP00000008776.2"/>
    </source>
</evidence>
<dbReference type="InterPro" id="IPR013201">
    <property type="entry name" value="Prot_inhib_I29"/>
</dbReference>
<dbReference type="Proteomes" id="UP000002279">
    <property type="component" value="Chromosome 3"/>
</dbReference>
<evidence type="ECO:0000256" key="3">
    <source>
        <dbReference type="ARBA" id="ARBA00022670"/>
    </source>
</evidence>
<evidence type="ECO:0000256" key="1">
    <source>
        <dbReference type="ARBA" id="ARBA00004371"/>
    </source>
</evidence>
<dbReference type="InterPro" id="IPR000169">
    <property type="entry name" value="Pept_cys_AS"/>
</dbReference>
<reference evidence="14" key="3">
    <citation type="submission" date="2025-09" db="UniProtKB">
        <authorList>
            <consortium name="Ensembl"/>
        </authorList>
    </citation>
    <scope>IDENTIFICATION</scope>
    <source>
        <strain evidence="14">Glennie</strain>
    </source>
</reference>
<evidence type="ECO:0000256" key="9">
    <source>
        <dbReference type="ARBA" id="ARBA00023180"/>
    </source>
</evidence>
<dbReference type="GO" id="GO:0005764">
    <property type="term" value="C:lysosome"/>
    <property type="evidence" value="ECO:0000318"/>
    <property type="project" value="GO_Central"/>
</dbReference>
<sequence>VLPPTFHPSPHFLLFGWGGAHSFCPLPPSLMDLLALLLPCLLAQLGEVATMASLGPGGQDQHPKPLPDMTLELMDKFKDFQIRYNKSYEDQAEYVRRFKIFVQNLARARKLQEEDVGTAEYGVTPFSDLSEEEFLSLYAPRFGMPSGWANQMASIPEGPLLKETCDWRKRGAITSVKNQGSCGSCWAFAAVGNAESMWYLRAGKRLVSLSVQEVLDCGRCRDGCQGGYPEDAFITMWFNRGLASEKDYPYKVRARPNRCQANKTRAAWIHDFITLPKDEMCESPGC</sequence>
<dbReference type="Bgee" id="ENSOANG00000022465">
    <property type="expression patterns" value="Expressed in ovary and 7 other cell types or tissues"/>
</dbReference>
<evidence type="ECO:0000256" key="5">
    <source>
        <dbReference type="ARBA" id="ARBA00022801"/>
    </source>
</evidence>
<dbReference type="Pfam" id="PF00112">
    <property type="entry name" value="Peptidase_C1"/>
    <property type="match status" value="1"/>
</dbReference>
<dbReference type="FunFam" id="1.10.287.2250:FF:000001">
    <property type="entry name" value="Cathepsin F"/>
    <property type="match status" value="1"/>
</dbReference>
<evidence type="ECO:0000256" key="7">
    <source>
        <dbReference type="ARBA" id="ARBA00023145"/>
    </source>
</evidence>
<accession>F6X5I7</accession>
<keyword evidence="6" id="KW-0788">Thiol protease</keyword>
<dbReference type="InParanoid" id="F6X5I7"/>
<evidence type="ECO:0000259" key="13">
    <source>
        <dbReference type="SMART" id="SM00848"/>
    </source>
</evidence>
<comment type="similarity">
    <text evidence="2">Belongs to the peptidase C1 family.</text>
</comment>
<dbReference type="InterPro" id="IPR013128">
    <property type="entry name" value="Peptidase_C1A"/>
</dbReference>
<gene>
    <name evidence="14" type="primary">LOC100088953</name>
</gene>
<dbReference type="GO" id="GO:0012505">
    <property type="term" value="C:endomembrane system"/>
    <property type="evidence" value="ECO:0007669"/>
    <property type="project" value="UniProtKB-ARBA"/>
</dbReference>
<feature type="chain" id="PRO_5028425212" description="Cathepsin W" evidence="11">
    <location>
        <begin position="44"/>
        <end position="286"/>
    </location>
</feature>
<dbReference type="STRING" id="9258.ENSOANP00000008776"/>
<keyword evidence="8" id="KW-1015">Disulfide bond</keyword>
<dbReference type="eggNOG" id="KOG1542">
    <property type="taxonomic scope" value="Eukaryota"/>
</dbReference>
<keyword evidence="3" id="KW-0645">Protease</keyword>
<evidence type="ECO:0000256" key="2">
    <source>
        <dbReference type="ARBA" id="ARBA00008455"/>
    </source>
</evidence>
<dbReference type="MEROPS" id="C01.037"/>
<dbReference type="GeneTree" id="ENSGT00940000161630"/>
<keyword evidence="4 11" id="KW-0732">Signal</keyword>
<dbReference type="Gene3D" id="3.90.70.10">
    <property type="entry name" value="Cysteine proteinases"/>
    <property type="match status" value="1"/>
</dbReference>
<dbReference type="Pfam" id="PF08246">
    <property type="entry name" value="Inhibitor_I29"/>
    <property type="match status" value="1"/>
</dbReference>
<reference evidence="14 15" key="1">
    <citation type="journal article" date="2008" name="Nature">
        <title>Genome analysis of the platypus reveals unique signatures of evolution.</title>
        <authorList>
            <person name="Warren W.C."/>
            <person name="Hillier L.W."/>
            <person name="Marshall Graves J.A."/>
            <person name="Birney E."/>
            <person name="Ponting C.P."/>
            <person name="Grutzner F."/>
            <person name="Belov K."/>
            <person name="Miller W."/>
            <person name="Clarke L."/>
            <person name="Chinwalla A.T."/>
            <person name="Yang S.P."/>
            <person name="Heger A."/>
            <person name="Locke D.P."/>
            <person name="Miethke P."/>
            <person name="Waters P.D."/>
            <person name="Veyrunes F."/>
            <person name="Fulton L."/>
            <person name="Fulton B."/>
            <person name="Graves T."/>
            <person name="Wallis J."/>
            <person name="Puente X.S."/>
            <person name="Lopez-Otin C."/>
            <person name="Ordonez G.R."/>
            <person name="Eichler E.E."/>
            <person name="Chen L."/>
            <person name="Cheng Z."/>
            <person name="Deakin J.E."/>
            <person name="Alsop A."/>
            <person name="Thompson K."/>
            <person name="Kirby P."/>
            <person name="Papenfuss A.T."/>
            <person name="Wakefield M.J."/>
            <person name="Olender T."/>
            <person name="Lancet D."/>
            <person name="Huttley G.A."/>
            <person name="Smit A.F."/>
            <person name="Pask A."/>
            <person name="Temple-Smith P."/>
            <person name="Batzer M.A."/>
            <person name="Walker J.A."/>
            <person name="Konkel M.K."/>
            <person name="Harris R.S."/>
            <person name="Whittington C.M."/>
            <person name="Wong E.S."/>
            <person name="Gemmell N.J."/>
            <person name="Buschiazzo E."/>
            <person name="Vargas Jentzsch I.M."/>
            <person name="Merkel A."/>
            <person name="Schmitz J."/>
            <person name="Zemann A."/>
            <person name="Churakov G."/>
            <person name="Kriegs J.O."/>
            <person name="Brosius J."/>
            <person name="Murchison E.P."/>
            <person name="Sachidanandam R."/>
            <person name="Smith C."/>
            <person name="Hannon G.J."/>
            <person name="Tsend-Ayush E."/>
            <person name="McMillan D."/>
            <person name="Attenborough R."/>
            <person name="Rens W."/>
            <person name="Ferguson-Smith M."/>
            <person name="Lefevre C.M."/>
            <person name="Sharp J.A."/>
            <person name="Nicholas K.R."/>
            <person name="Ray D.A."/>
            <person name="Kube M."/>
            <person name="Reinhardt R."/>
            <person name="Pringle T.H."/>
            <person name="Taylor J."/>
            <person name="Jones R.C."/>
            <person name="Nixon B."/>
            <person name="Dacheux J.L."/>
            <person name="Niwa H."/>
            <person name="Sekita Y."/>
            <person name="Huang X."/>
            <person name="Stark A."/>
            <person name="Kheradpour P."/>
            <person name="Kellis M."/>
            <person name="Flicek P."/>
            <person name="Chen Y."/>
            <person name="Webber C."/>
            <person name="Hardison R."/>
            <person name="Nelson J."/>
            <person name="Hallsworth-Pepin K."/>
            <person name="Delehaunty K."/>
            <person name="Markovic C."/>
            <person name="Minx P."/>
            <person name="Feng Y."/>
            <person name="Kremitzki C."/>
            <person name="Mitreva M."/>
            <person name="Glasscock J."/>
            <person name="Wylie T."/>
            <person name="Wohldmann P."/>
            <person name="Thiru P."/>
            <person name="Nhan M.N."/>
            <person name="Pohl C.S."/>
            <person name="Smith S.M."/>
            <person name="Hou S."/>
            <person name="Nefedov M."/>
            <person name="de Jong P.J."/>
            <person name="Renfree M.B."/>
            <person name="Mardis E.R."/>
            <person name="Wilson R.K."/>
        </authorList>
    </citation>
    <scope>NUCLEOTIDE SEQUENCE [LARGE SCALE GENOMIC DNA]</scope>
    <source>
        <strain evidence="14 15">Glennie</strain>
    </source>
</reference>
<dbReference type="InterPro" id="IPR039417">
    <property type="entry name" value="Peptidase_C1A_papain-like"/>
</dbReference>
<dbReference type="CDD" id="cd02248">
    <property type="entry name" value="Peptidase_C1A"/>
    <property type="match status" value="1"/>
</dbReference>
<comment type="subcellular location">
    <subcellularLocation>
        <location evidence="1">Lysosome</location>
    </subcellularLocation>
</comment>
<dbReference type="SMART" id="SM00645">
    <property type="entry name" value="Pept_C1"/>
    <property type="match status" value="1"/>
</dbReference>
<dbReference type="InterPro" id="IPR038765">
    <property type="entry name" value="Papain-like_cys_pep_sf"/>
</dbReference>
<keyword evidence="7" id="KW-0865">Zymogen</keyword>
<organism evidence="14 15">
    <name type="scientific">Ornithorhynchus anatinus</name>
    <name type="common">Duckbill platypus</name>
    <dbReference type="NCBI Taxonomy" id="9258"/>
    <lineage>
        <taxon>Eukaryota</taxon>
        <taxon>Metazoa</taxon>
        <taxon>Chordata</taxon>
        <taxon>Craniata</taxon>
        <taxon>Vertebrata</taxon>
        <taxon>Euteleostomi</taxon>
        <taxon>Mammalia</taxon>
        <taxon>Monotremata</taxon>
        <taxon>Ornithorhynchidae</taxon>
        <taxon>Ornithorhynchus</taxon>
    </lineage>
</organism>
<dbReference type="PROSITE" id="PS00139">
    <property type="entry name" value="THIOL_PROTEASE_CYS"/>
    <property type="match status" value="1"/>
</dbReference>
<dbReference type="InterPro" id="IPR000668">
    <property type="entry name" value="Peptidase_C1A_C"/>
</dbReference>
<dbReference type="SUPFAM" id="SSF54001">
    <property type="entry name" value="Cysteine proteinases"/>
    <property type="match status" value="1"/>
</dbReference>